<accession>A0ABV7A6R1</accession>
<evidence type="ECO:0000313" key="1">
    <source>
        <dbReference type="EMBL" id="MFC2948573.1"/>
    </source>
</evidence>
<organism evidence="1 2">
    <name type="scientific">Virgibacillus sediminis</name>
    <dbReference type="NCBI Taxonomy" id="202260"/>
    <lineage>
        <taxon>Bacteria</taxon>
        <taxon>Bacillati</taxon>
        <taxon>Bacillota</taxon>
        <taxon>Bacilli</taxon>
        <taxon>Bacillales</taxon>
        <taxon>Bacillaceae</taxon>
        <taxon>Virgibacillus</taxon>
    </lineage>
</organism>
<comment type="caution">
    <text evidence="1">The sequence shown here is derived from an EMBL/GenBank/DDBJ whole genome shotgun (WGS) entry which is preliminary data.</text>
</comment>
<dbReference type="RefSeq" id="WP_390305710.1">
    <property type="nucleotide sequence ID" value="NZ_JBHRRZ010000015.1"/>
</dbReference>
<dbReference type="EMBL" id="JBHRRZ010000015">
    <property type="protein sequence ID" value="MFC2948573.1"/>
    <property type="molecule type" value="Genomic_DNA"/>
</dbReference>
<protein>
    <submittedName>
        <fullName evidence="1">Uncharacterized protein</fullName>
    </submittedName>
</protein>
<gene>
    <name evidence="1" type="ORF">ACFODW_09495</name>
</gene>
<keyword evidence="2" id="KW-1185">Reference proteome</keyword>
<evidence type="ECO:0000313" key="2">
    <source>
        <dbReference type="Proteomes" id="UP001595387"/>
    </source>
</evidence>
<name>A0ABV7A6R1_9BACI</name>
<proteinExistence type="predicted"/>
<reference evidence="2" key="1">
    <citation type="journal article" date="2019" name="Int. J. Syst. Evol. Microbiol.">
        <title>The Global Catalogue of Microorganisms (GCM) 10K type strain sequencing project: providing services to taxonomists for standard genome sequencing and annotation.</title>
        <authorList>
            <consortium name="The Broad Institute Genomics Platform"/>
            <consortium name="The Broad Institute Genome Sequencing Center for Infectious Disease"/>
            <person name="Wu L."/>
            <person name="Ma J."/>
        </authorList>
    </citation>
    <scope>NUCLEOTIDE SEQUENCE [LARGE SCALE GENOMIC DNA]</scope>
    <source>
        <strain evidence="2">KCTC 13193</strain>
    </source>
</reference>
<dbReference type="Proteomes" id="UP001595387">
    <property type="component" value="Unassembled WGS sequence"/>
</dbReference>
<sequence>MSNRYSFIPDAPELTEERREVVEEIIDVLKKQKLLLEKLAISWTMSKEK</sequence>